<dbReference type="InterPro" id="IPR036908">
    <property type="entry name" value="RlpA-like_sf"/>
</dbReference>
<dbReference type="Pfam" id="PF03330">
    <property type="entry name" value="DPBB_1"/>
    <property type="match status" value="1"/>
</dbReference>
<reference evidence="6 7" key="1">
    <citation type="journal article" date="2018" name="Cell">
        <title>The Chara Genome: Secondary Complexity and Implications for Plant Terrestrialization.</title>
        <authorList>
            <person name="Nishiyama T."/>
            <person name="Sakayama H."/>
            <person name="Vries J.D."/>
            <person name="Buschmann H."/>
            <person name="Saint-Marcoux D."/>
            <person name="Ullrich K.K."/>
            <person name="Haas F.B."/>
            <person name="Vanderstraeten L."/>
            <person name="Becker D."/>
            <person name="Lang D."/>
            <person name="Vosolsobe S."/>
            <person name="Rombauts S."/>
            <person name="Wilhelmsson P.K.I."/>
            <person name="Janitza P."/>
            <person name="Kern R."/>
            <person name="Heyl A."/>
            <person name="Rumpler F."/>
            <person name="Villalobos L.I.A.C."/>
            <person name="Clay J.M."/>
            <person name="Skokan R."/>
            <person name="Toyoda A."/>
            <person name="Suzuki Y."/>
            <person name="Kagoshima H."/>
            <person name="Schijlen E."/>
            <person name="Tajeshwar N."/>
            <person name="Catarino B."/>
            <person name="Hetherington A.J."/>
            <person name="Saltykova A."/>
            <person name="Bonnot C."/>
            <person name="Breuninger H."/>
            <person name="Symeonidi A."/>
            <person name="Radhakrishnan G.V."/>
            <person name="Van Nieuwerburgh F."/>
            <person name="Deforce D."/>
            <person name="Chang C."/>
            <person name="Karol K.G."/>
            <person name="Hedrich R."/>
            <person name="Ulvskov P."/>
            <person name="Glockner G."/>
            <person name="Delwiche C.F."/>
            <person name="Petrasek J."/>
            <person name="Van de Peer Y."/>
            <person name="Friml J."/>
            <person name="Beilby M."/>
            <person name="Dolan L."/>
            <person name="Kohara Y."/>
            <person name="Sugano S."/>
            <person name="Fujiyama A."/>
            <person name="Delaux P.-M."/>
            <person name="Quint M."/>
            <person name="TheiBen G."/>
            <person name="Hagemann M."/>
            <person name="Harholt J."/>
            <person name="Dunand C."/>
            <person name="Zachgo S."/>
            <person name="Langdale J."/>
            <person name="Maumus F."/>
            <person name="Straeten D.V.D."/>
            <person name="Gould S.B."/>
            <person name="Rensing S.A."/>
        </authorList>
    </citation>
    <scope>NUCLEOTIDE SEQUENCE [LARGE SCALE GENOMIC DNA]</scope>
    <source>
        <strain evidence="6 7">S276</strain>
    </source>
</reference>
<dbReference type="PANTHER" id="PTHR31692:SF56">
    <property type="entry name" value="EXPANSIN-B2-RELATED"/>
    <property type="match status" value="1"/>
</dbReference>
<dbReference type="OMA" id="FLDIGNC"/>
<name>A0A388KGT0_CHABU</name>
<dbReference type="PANTHER" id="PTHR31692">
    <property type="entry name" value="EXPANSIN-B3"/>
    <property type="match status" value="1"/>
</dbReference>
<gene>
    <name evidence="6" type="ORF">CBR_g3947</name>
</gene>
<evidence type="ECO:0000256" key="1">
    <source>
        <dbReference type="ARBA" id="ARBA00004613"/>
    </source>
</evidence>
<dbReference type="PRINTS" id="PR01225">
    <property type="entry name" value="EXPANSNFAMLY"/>
</dbReference>
<dbReference type="PRINTS" id="PR00829">
    <property type="entry name" value="LOLP1ALLERGN"/>
</dbReference>
<dbReference type="Gene3D" id="2.40.40.10">
    <property type="entry name" value="RlpA-like domain"/>
    <property type="match status" value="1"/>
</dbReference>
<dbReference type="InterPro" id="IPR005795">
    <property type="entry name" value="LolPI"/>
</dbReference>
<dbReference type="Gene3D" id="2.60.40.760">
    <property type="entry name" value="Expansin, cellulose-binding-like domain"/>
    <property type="match status" value="1"/>
</dbReference>
<proteinExistence type="inferred from homology"/>
<evidence type="ECO:0000256" key="2">
    <source>
        <dbReference type="ARBA" id="ARBA00022525"/>
    </source>
</evidence>
<protein>
    <recommendedName>
        <fullName evidence="8">Expansin-like EG45 domain-containing protein</fullName>
    </recommendedName>
</protein>
<dbReference type="Pfam" id="PF01357">
    <property type="entry name" value="Expansin_C"/>
    <property type="match status" value="1"/>
</dbReference>
<dbReference type="InterPro" id="IPR007117">
    <property type="entry name" value="Expansin_CBD"/>
</dbReference>
<dbReference type="Proteomes" id="UP000265515">
    <property type="component" value="Unassembled WGS sequence"/>
</dbReference>
<dbReference type="PROSITE" id="PS50842">
    <property type="entry name" value="EXPANSIN_EG45"/>
    <property type="match status" value="1"/>
</dbReference>
<dbReference type="Gramene" id="GBG69249">
    <property type="protein sequence ID" value="GBG69249"/>
    <property type="gene ID" value="CBR_g3947"/>
</dbReference>
<evidence type="ECO:0000256" key="3">
    <source>
        <dbReference type="RuleBase" id="RU003460"/>
    </source>
</evidence>
<dbReference type="EMBL" id="BFEA01000112">
    <property type="protein sequence ID" value="GBG69249.1"/>
    <property type="molecule type" value="Genomic_DNA"/>
</dbReference>
<dbReference type="InterPro" id="IPR007112">
    <property type="entry name" value="Expansin/allergen_DPBB_dom"/>
</dbReference>
<dbReference type="GO" id="GO:0005576">
    <property type="term" value="C:extracellular region"/>
    <property type="evidence" value="ECO:0007669"/>
    <property type="project" value="UniProtKB-SubCell"/>
</dbReference>
<dbReference type="SMART" id="SM00837">
    <property type="entry name" value="DPBB_1"/>
    <property type="match status" value="1"/>
</dbReference>
<keyword evidence="2" id="KW-0964">Secreted</keyword>
<feature type="domain" description="Expansin-like EG45" evidence="4">
    <location>
        <begin position="68"/>
        <end position="174"/>
    </location>
</feature>
<dbReference type="SUPFAM" id="SSF49590">
    <property type="entry name" value="PHL pollen allergen"/>
    <property type="match status" value="1"/>
</dbReference>
<dbReference type="InterPro" id="IPR036749">
    <property type="entry name" value="Expansin_CBD_sf"/>
</dbReference>
<dbReference type="PROSITE" id="PS50843">
    <property type="entry name" value="EXPANSIN_CBD"/>
    <property type="match status" value="1"/>
</dbReference>
<evidence type="ECO:0000259" key="4">
    <source>
        <dbReference type="PROSITE" id="PS50842"/>
    </source>
</evidence>
<dbReference type="STRING" id="69332.A0A388KGT0"/>
<evidence type="ECO:0008006" key="8">
    <source>
        <dbReference type="Google" id="ProtNLM"/>
    </source>
</evidence>
<comment type="caution">
    <text evidence="6">The sequence shown here is derived from an EMBL/GenBank/DDBJ whole genome shotgun (WGS) entry which is preliminary data.</text>
</comment>
<organism evidence="6 7">
    <name type="scientific">Chara braunii</name>
    <name type="common">Braun's stonewort</name>
    <dbReference type="NCBI Taxonomy" id="69332"/>
    <lineage>
        <taxon>Eukaryota</taxon>
        <taxon>Viridiplantae</taxon>
        <taxon>Streptophyta</taxon>
        <taxon>Charophyceae</taxon>
        <taxon>Charales</taxon>
        <taxon>Characeae</taxon>
        <taxon>Chara</taxon>
    </lineage>
</organism>
<accession>A0A388KGT0</accession>
<sequence length="268" mass="27671">MSLGSAASIFLDIGNCGTGMKIFMCFIILGMMGHAHGQANSTSADGAAWTEGATLTFYGDANGGGTLAGACGYGNLLATPYKLMIAAGNPPMFEEGLGCGRCWEIRCVGNPGCTATVTITMTDLCPCGSDGVHFDMSQPAFHALASGPAEAEQLVTAGKLQGQYRRVPCDLGLGKAFTAIVRAATNPSFLSILMRDIPGAGDIKTAECAPGGGSTFSPMTQDFGAMYNFNGKWTSPVSLRLTLGDGQILTGISCIPAAWKPTTTYTCK</sequence>
<evidence type="ECO:0000259" key="5">
    <source>
        <dbReference type="PROSITE" id="PS50843"/>
    </source>
</evidence>
<dbReference type="InterPro" id="IPR009009">
    <property type="entry name" value="RlpA-like_DPBB"/>
</dbReference>
<dbReference type="AlphaFoldDB" id="A0A388KGT0"/>
<dbReference type="OrthoDB" id="406505at2759"/>
<evidence type="ECO:0000313" key="6">
    <source>
        <dbReference type="EMBL" id="GBG69249.1"/>
    </source>
</evidence>
<keyword evidence="7" id="KW-1185">Reference proteome</keyword>
<comment type="similarity">
    <text evidence="3">Belongs to the expansin family.</text>
</comment>
<dbReference type="SUPFAM" id="SSF50685">
    <property type="entry name" value="Barwin-like endoglucanases"/>
    <property type="match status" value="1"/>
</dbReference>
<comment type="subcellular location">
    <subcellularLocation>
        <location evidence="1">Secreted</location>
    </subcellularLocation>
</comment>
<evidence type="ECO:0000313" key="7">
    <source>
        <dbReference type="Proteomes" id="UP000265515"/>
    </source>
</evidence>
<dbReference type="InterPro" id="IPR007118">
    <property type="entry name" value="Expan_Lol_pI"/>
</dbReference>
<feature type="domain" description="Expansin-like CBD" evidence="5">
    <location>
        <begin position="188"/>
        <end position="267"/>
    </location>
</feature>